<protein>
    <submittedName>
        <fullName evidence="1">Uncharacterized protein</fullName>
    </submittedName>
</protein>
<evidence type="ECO:0000313" key="1">
    <source>
        <dbReference type="EMBL" id="MPN47412.1"/>
    </source>
</evidence>
<dbReference type="EMBL" id="VSSQ01108882">
    <property type="protein sequence ID" value="MPN47412.1"/>
    <property type="molecule type" value="Genomic_DNA"/>
</dbReference>
<name>A0A645I9C9_9ZZZZ</name>
<accession>A0A645I9C9</accession>
<organism evidence="1">
    <name type="scientific">bioreactor metagenome</name>
    <dbReference type="NCBI Taxonomy" id="1076179"/>
    <lineage>
        <taxon>unclassified sequences</taxon>
        <taxon>metagenomes</taxon>
        <taxon>ecological metagenomes</taxon>
    </lineage>
</organism>
<sequence length="77" mass="8143">MPGLGDFHMVPDQVVEHRGEPRRPDLVRLAGVVGFPVEIDVVLGQRQFDRFAGGDLFGDGADGAGVVAEGSGFVHDV</sequence>
<dbReference type="AlphaFoldDB" id="A0A645I9C9"/>
<reference evidence="1" key="1">
    <citation type="submission" date="2019-08" db="EMBL/GenBank/DDBJ databases">
        <authorList>
            <person name="Kucharzyk K."/>
            <person name="Murdoch R.W."/>
            <person name="Higgins S."/>
            <person name="Loffler F."/>
        </authorList>
    </citation>
    <scope>NUCLEOTIDE SEQUENCE</scope>
</reference>
<comment type="caution">
    <text evidence="1">The sequence shown here is derived from an EMBL/GenBank/DDBJ whole genome shotgun (WGS) entry which is preliminary data.</text>
</comment>
<gene>
    <name evidence="1" type="ORF">SDC9_195014</name>
</gene>
<proteinExistence type="predicted"/>